<dbReference type="InterPro" id="IPR045618">
    <property type="entry name" value="DUF6444"/>
</dbReference>
<dbReference type="Pfam" id="PF03050">
    <property type="entry name" value="DDE_Tnp_IS66"/>
    <property type="match status" value="1"/>
</dbReference>
<comment type="caution">
    <text evidence="5">The sequence shown here is derived from an EMBL/GenBank/DDBJ whole genome shotgun (WGS) entry which is preliminary data.</text>
</comment>
<dbReference type="RefSeq" id="WP_229486909.1">
    <property type="nucleotide sequence ID" value="NZ_JAIVFQ010000039.1"/>
</dbReference>
<evidence type="ECO:0000259" key="2">
    <source>
        <dbReference type="Pfam" id="PF03050"/>
    </source>
</evidence>
<keyword evidence="6" id="KW-1185">Reference proteome</keyword>
<dbReference type="EMBL" id="JAIVFQ010000039">
    <property type="protein sequence ID" value="MCC5601926.1"/>
    <property type="molecule type" value="Genomic_DNA"/>
</dbReference>
<dbReference type="Proteomes" id="UP001199525">
    <property type="component" value="Unassembled WGS sequence"/>
</dbReference>
<dbReference type="PANTHER" id="PTHR33678:SF2">
    <property type="match status" value="1"/>
</dbReference>
<accession>A0ABS8ID01</accession>
<feature type="compositionally biased region" description="Low complexity" evidence="1">
    <location>
        <begin position="59"/>
        <end position="71"/>
    </location>
</feature>
<dbReference type="NCBIfam" id="NF033517">
    <property type="entry name" value="transpos_IS66"/>
    <property type="match status" value="1"/>
</dbReference>
<evidence type="ECO:0000259" key="4">
    <source>
        <dbReference type="Pfam" id="PF20042"/>
    </source>
</evidence>
<feature type="domain" description="Transposase IS66 zinc-finger binding" evidence="3">
    <location>
        <begin position="114"/>
        <end position="160"/>
    </location>
</feature>
<feature type="domain" description="Transposase IS66 central" evidence="2">
    <location>
        <begin position="200"/>
        <end position="455"/>
    </location>
</feature>
<feature type="domain" description="DUF6444" evidence="4">
    <location>
        <begin position="22"/>
        <end position="98"/>
    </location>
</feature>
<feature type="compositionally biased region" description="Basic and acidic residues" evidence="1">
    <location>
        <begin position="36"/>
        <end position="57"/>
    </location>
</feature>
<proteinExistence type="predicted"/>
<evidence type="ECO:0000313" key="5">
    <source>
        <dbReference type="EMBL" id="MCC5601926.1"/>
    </source>
</evidence>
<dbReference type="InterPro" id="IPR024474">
    <property type="entry name" value="Znf_dom_IS66"/>
</dbReference>
<feature type="region of interest" description="Disordered" evidence="1">
    <location>
        <begin position="36"/>
        <end position="94"/>
    </location>
</feature>
<gene>
    <name evidence="5" type="ORF">LC586_22660</name>
</gene>
<evidence type="ECO:0000256" key="1">
    <source>
        <dbReference type="SAM" id="MobiDB-lite"/>
    </source>
</evidence>
<dbReference type="Pfam" id="PF20042">
    <property type="entry name" value="DUF6444"/>
    <property type="match status" value="1"/>
</dbReference>
<reference evidence="5 6" key="1">
    <citation type="journal article" date="2021" name="Microorganisms">
        <title>Genome Evolution of Filamentous Cyanobacterium Nostoc Species: From Facultative Symbiosis to Free Living.</title>
        <authorList>
            <person name="Huo D."/>
            <person name="Li H."/>
            <person name="Cai F."/>
            <person name="Guo X."/>
            <person name="Qiao Z."/>
            <person name="Wang W."/>
            <person name="Yu G."/>
            <person name="Li R."/>
        </authorList>
    </citation>
    <scope>NUCLEOTIDE SEQUENCE [LARGE SCALE GENOMIC DNA]</scope>
    <source>
        <strain evidence="5 6">CHAB 5714</strain>
    </source>
</reference>
<feature type="compositionally biased region" description="Basic residues" evidence="1">
    <location>
        <begin position="79"/>
        <end position="94"/>
    </location>
</feature>
<name>A0ABS8ID01_9NOSO</name>
<dbReference type="PANTHER" id="PTHR33678">
    <property type="entry name" value="BLL1576 PROTEIN"/>
    <property type="match status" value="1"/>
</dbReference>
<evidence type="ECO:0000313" key="6">
    <source>
        <dbReference type="Proteomes" id="UP001199525"/>
    </source>
</evidence>
<protein>
    <submittedName>
        <fullName evidence="5">IS66 family transposase</fullName>
    </submittedName>
</protein>
<dbReference type="InterPro" id="IPR004291">
    <property type="entry name" value="Transposase_IS66_central"/>
</dbReference>
<evidence type="ECO:0000259" key="3">
    <source>
        <dbReference type="Pfam" id="PF13005"/>
    </source>
</evidence>
<sequence>MDENCLAYGIEISDSDWEKTPAKVKQLVEKMGQHIKESEEKLAEQEAKQQELLEKINRTSKNSSSPPSMNPLDAEKRPEKKKSGKKRGGQAGHKGHSRLLYELSECESVLNHHPETCSCCGEILLGEDANPYRHQIVEIPPIKPIIVEHRLHQLMCQECGTLTRATLPVDVYPSGYGVRVVALVSVLSGLYRHSTRMVQSAVQDIFGITMSLGTVNKLRFEASLAVESAVEEAKIYVQNSRVVGADETSFAQGNVDGRNSKKSQAWLWVAVTPLVTFFQISLSRCSDAARDILGKEFGGILNSDRYAAYNWVGLEQRQLCWAHLRREFIKISERPGVSREIGTALVKQQEKLFELWHRVRDGTLSRCEFQLLVREIRTSLKLLLQEAAEYQIASKEKTPLAKTVRTCRQLLKVEPALWLFVTVEGVEPTNNAAERAIRPAVIWRRTSFGSQTQTGSIFVQRMLTVVTTLKSQRRNVLEFVTQAVSAKRQGQLTPSLLPQVPASAVAVKNAA</sequence>
<dbReference type="Pfam" id="PF13005">
    <property type="entry name" value="zf-IS66"/>
    <property type="match status" value="1"/>
</dbReference>
<organism evidence="5 6">
    <name type="scientific">Nostoc favosum CHAB5714</name>
    <dbReference type="NCBI Taxonomy" id="2780399"/>
    <lineage>
        <taxon>Bacteria</taxon>
        <taxon>Bacillati</taxon>
        <taxon>Cyanobacteriota</taxon>
        <taxon>Cyanophyceae</taxon>
        <taxon>Nostocales</taxon>
        <taxon>Nostocaceae</taxon>
        <taxon>Nostoc</taxon>
        <taxon>Nostoc favosum</taxon>
    </lineage>
</organism>
<dbReference type="InterPro" id="IPR052344">
    <property type="entry name" value="Transposase-related"/>
</dbReference>